<evidence type="ECO:0000313" key="3">
    <source>
        <dbReference type="EMBL" id="KUN85548.1"/>
    </source>
</evidence>
<accession>A0A101T492</accession>
<evidence type="ECO:0000256" key="2">
    <source>
        <dbReference type="SAM" id="SignalP"/>
    </source>
</evidence>
<reference evidence="3 4" key="1">
    <citation type="submission" date="2015-10" db="EMBL/GenBank/DDBJ databases">
        <title>Draft genome sequence of Streptomyces bungoensis DSM 41781, type strain for the species Streptomyces bungoensis.</title>
        <authorList>
            <person name="Ruckert C."/>
            <person name="Winkler A."/>
            <person name="Kalinowski J."/>
            <person name="Kampfer P."/>
            <person name="Glaeser S."/>
        </authorList>
    </citation>
    <scope>NUCLEOTIDE SEQUENCE [LARGE SCALE GENOMIC DNA]</scope>
    <source>
        <strain evidence="3 4">DSM 41781</strain>
    </source>
</reference>
<keyword evidence="4" id="KW-1185">Reference proteome</keyword>
<evidence type="ECO:0000313" key="4">
    <source>
        <dbReference type="Proteomes" id="UP000053024"/>
    </source>
</evidence>
<keyword evidence="2" id="KW-0732">Signal</keyword>
<feature type="compositionally biased region" description="Polar residues" evidence="1">
    <location>
        <begin position="56"/>
        <end position="69"/>
    </location>
</feature>
<organism evidence="3 4">
    <name type="scientific">Streptomyces bungoensis</name>
    <dbReference type="NCBI Taxonomy" id="285568"/>
    <lineage>
        <taxon>Bacteria</taxon>
        <taxon>Bacillati</taxon>
        <taxon>Actinomycetota</taxon>
        <taxon>Actinomycetes</taxon>
        <taxon>Kitasatosporales</taxon>
        <taxon>Streptomycetaceae</taxon>
        <taxon>Streptomyces</taxon>
    </lineage>
</organism>
<evidence type="ECO:0000256" key="1">
    <source>
        <dbReference type="SAM" id="MobiDB-lite"/>
    </source>
</evidence>
<dbReference type="AlphaFoldDB" id="A0A101T492"/>
<gene>
    <name evidence="3" type="ORF">AQJ66_13655</name>
</gene>
<evidence type="ECO:0008006" key="5">
    <source>
        <dbReference type="Google" id="ProtNLM"/>
    </source>
</evidence>
<dbReference type="RefSeq" id="WP_061920639.1">
    <property type="nucleotide sequence ID" value="NZ_KQ948855.1"/>
</dbReference>
<proteinExistence type="predicted"/>
<feature type="chain" id="PRO_5039120360" description="Glycosyl hydrolase family 98 putative carbohydrate-binding module domain-containing protein" evidence="2">
    <location>
        <begin position="24"/>
        <end position="248"/>
    </location>
</feature>
<name>A0A101T492_9ACTN</name>
<protein>
    <recommendedName>
        <fullName evidence="5">Glycosyl hydrolase family 98 putative carbohydrate-binding module domain-containing protein</fullName>
    </recommendedName>
</protein>
<feature type="compositionally biased region" description="Low complexity" evidence="1">
    <location>
        <begin position="88"/>
        <end position="105"/>
    </location>
</feature>
<dbReference type="Proteomes" id="UP000053024">
    <property type="component" value="Unassembled WGS sequence"/>
</dbReference>
<comment type="caution">
    <text evidence="3">The sequence shown here is derived from an EMBL/GenBank/DDBJ whole genome shotgun (WGS) entry which is preliminary data.</text>
</comment>
<feature type="signal peptide" evidence="2">
    <location>
        <begin position="1"/>
        <end position="23"/>
    </location>
</feature>
<feature type="region of interest" description="Disordered" evidence="1">
    <location>
        <begin position="51"/>
        <end position="105"/>
    </location>
</feature>
<sequence length="248" mass="25404">MRVRSTVIGGSVLVCLLMPVVTACGDTNNITQHAGRDGKVCVDNAACQEGAAESPASETPDASSPSDTEPATEPGSGSSAGGGTEDQASSAAPGPARSGGTPGAAVSDVRLRYLTDVGPIGGYGNNEGKGPSRLGDSVLPQSIEFAPGVFATEVKSLSFNVPSGLTRFQATVGLDQNTLPDYEAHLGIRRRDGTTLADLTLKSGETYPVSEDLGGTNLITIDVEIVHWAKDAINSRPHVVVGNGRFVK</sequence>
<dbReference type="PROSITE" id="PS51257">
    <property type="entry name" value="PROKAR_LIPOPROTEIN"/>
    <property type="match status" value="1"/>
</dbReference>
<dbReference type="EMBL" id="LMWX01000019">
    <property type="protein sequence ID" value="KUN85548.1"/>
    <property type="molecule type" value="Genomic_DNA"/>
</dbReference>